<dbReference type="CDD" id="cd11614">
    <property type="entry name" value="SAF_CpaB_FlgA_like"/>
    <property type="match status" value="1"/>
</dbReference>
<feature type="domain" description="SAF" evidence="4">
    <location>
        <begin position="105"/>
        <end position="167"/>
    </location>
</feature>
<keyword evidence="3" id="KW-0574">Periplasm</keyword>
<dbReference type="NCBIfam" id="TIGR03170">
    <property type="entry name" value="flgA_cterm"/>
    <property type="match status" value="1"/>
</dbReference>
<name>A0A3B0ZBA7_9ZZZZ</name>
<evidence type="ECO:0000256" key="1">
    <source>
        <dbReference type="ARBA" id="ARBA00004418"/>
    </source>
</evidence>
<dbReference type="Gene3D" id="2.30.30.760">
    <property type="match status" value="1"/>
</dbReference>
<organism evidence="5">
    <name type="scientific">hydrothermal vent metagenome</name>
    <dbReference type="NCBI Taxonomy" id="652676"/>
    <lineage>
        <taxon>unclassified sequences</taxon>
        <taxon>metagenomes</taxon>
        <taxon>ecological metagenomes</taxon>
    </lineage>
</organism>
<dbReference type="AlphaFoldDB" id="A0A3B0ZBA7"/>
<sequence>MLCASLTLLHSAPSFSSGYQSHDSIKDTAATFLMSKLSRHSSGGIEIEVITNRLDPRLRLRQCEVALEPFLPTGANLSGNTSVGIRCQDNKPWSLYVSAKIIKYADIYITTRFLPRGEQLKQGDFSLERHDISSRSIGYITDIKAIEGKILRRPLRHNSIIPPNALTEAMLIKRGDRVTILAQNTGVKVHMKGKALKNGAKGEIIRVRNLSSKRIIEGKVLSEGVVGVRL</sequence>
<comment type="subcellular location">
    <subcellularLocation>
        <location evidence="1">Periplasm</location>
    </subcellularLocation>
</comment>
<dbReference type="PANTHER" id="PTHR36307:SF1">
    <property type="entry name" value="FLAGELLA BASAL BODY P-RING FORMATION PROTEIN FLGA"/>
    <property type="match status" value="1"/>
</dbReference>
<evidence type="ECO:0000313" key="5">
    <source>
        <dbReference type="EMBL" id="VAW84757.1"/>
    </source>
</evidence>
<dbReference type="Gene3D" id="3.90.1210.10">
    <property type="entry name" value="Antifreeze-like/N-acetylneuraminic acid synthase C-terminal domain"/>
    <property type="match status" value="1"/>
</dbReference>
<evidence type="ECO:0000259" key="4">
    <source>
        <dbReference type="SMART" id="SM00858"/>
    </source>
</evidence>
<keyword evidence="5" id="KW-0282">Flagellum</keyword>
<dbReference type="Pfam" id="PF13144">
    <property type="entry name" value="ChapFlgA"/>
    <property type="match status" value="1"/>
</dbReference>
<dbReference type="GO" id="GO:0044780">
    <property type="term" value="P:bacterial-type flagellum assembly"/>
    <property type="evidence" value="ECO:0007669"/>
    <property type="project" value="InterPro"/>
</dbReference>
<accession>A0A3B0ZBA7</accession>
<protein>
    <submittedName>
        <fullName evidence="5">Flagellar basal-body P-ring formation protein FlgA</fullName>
    </submittedName>
</protein>
<dbReference type="InterPro" id="IPR039246">
    <property type="entry name" value="Flagellar_FlgA"/>
</dbReference>
<dbReference type="PANTHER" id="PTHR36307">
    <property type="entry name" value="FLAGELLA BASAL BODY P-RING FORMATION PROTEIN FLGA"/>
    <property type="match status" value="1"/>
</dbReference>
<evidence type="ECO:0000256" key="3">
    <source>
        <dbReference type="ARBA" id="ARBA00022764"/>
    </source>
</evidence>
<keyword evidence="5" id="KW-0969">Cilium</keyword>
<dbReference type="InterPro" id="IPR017585">
    <property type="entry name" value="SAF_FlgA"/>
</dbReference>
<dbReference type="InterPro" id="IPR041231">
    <property type="entry name" value="FlgA_N"/>
</dbReference>
<evidence type="ECO:0000256" key="2">
    <source>
        <dbReference type="ARBA" id="ARBA00022729"/>
    </source>
</evidence>
<dbReference type="GO" id="GO:0042597">
    <property type="term" value="C:periplasmic space"/>
    <property type="evidence" value="ECO:0007669"/>
    <property type="project" value="UniProtKB-SubCell"/>
</dbReference>
<gene>
    <name evidence="5" type="ORF">MNBD_GAMMA17-1559</name>
</gene>
<dbReference type="InterPro" id="IPR013974">
    <property type="entry name" value="SAF"/>
</dbReference>
<dbReference type="SMART" id="SM00858">
    <property type="entry name" value="SAF"/>
    <property type="match status" value="1"/>
</dbReference>
<proteinExistence type="predicted"/>
<dbReference type="Pfam" id="PF17656">
    <property type="entry name" value="ChapFlgA_N"/>
    <property type="match status" value="1"/>
</dbReference>
<dbReference type="EMBL" id="UOFQ01000006">
    <property type="protein sequence ID" value="VAW84757.1"/>
    <property type="molecule type" value="Genomic_DNA"/>
</dbReference>
<keyword evidence="5" id="KW-0966">Cell projection</keyword>
<keyword evidence="2" id="KW-0732">Signal</keyword>
<reference evidence="5" key="1">
    <citation type="submission" date="2018-06" db="EMBL/GenBank/DDBJ databases">
        <authorList>
            <person name="Zhirakovskaya E."/>
        </authorList>
    </citation>
    <scope>NUCLEOTIDE SEQUENCE</scope>
</reference>